<sequence>MLRNIKETRILKAIVHILDNEEDIKIFNDFELEMGEKINTLLTTHIIKSINEDLRRLAKFESEKNIVKEACQEIIADDHKFINNSKIIASYLYDSMKSRPNISPANFVICLCITEGTKFISLLKMDFNENFQTKVEDIEGKIKISIISTGMGIPSKNQKIQKCAFIKSYDETSEYDIILLDKQAIKSKKDNLVSDFFAISFLHCKLARTDSDNTRDFKTITQKFIYSNFSDNPQKTSELQQLLVSTLQTGESVNVVSFAEQAFGNDARLLEDYKNIISSKIGDHTFDIDEETVNKTTRNRTYTTDTRFKITSKVEATEEDDKFEIKQHEEDPNVVDIIIKNVKKLKIDVL</sequence>
<dbReference type="Pfam" id="PF04245">
    <property type="entry name" value="NA37"/>
    <property type="match status" value="1"/>
</dbReference>
<evidence type="ECO:0000313" key="2">
    <source>
        <dbReference type="Proteomes" id="UP000184114"/>
    </source>
</evidence>
<organism evidence="1 2">
    <name type="scientific">Tissierella praeacuta DSM 18095</name>
    <dbReference type="NCBI Taxonomy" id="1123404"/>
    <lineage>
        <taxon>Bacteria</taxon>
        <taxon>Bacillati</taxon>
        <taxon>Bacillota</taxon>
        <taxon>Tissierellia</taxon>
        <taxon>Tissierellales</taxon>
        <taxon>Tissierellaceae</taxon>
        <taxon>Tissierella</taxon>
    </lineage>
</organism>
<dbReference type="STRING" id="1123404.SAMN02745784_02057"/>
<dbReference type="AlphaFoldDB" id="A0A1M4X0N0"/>
<evidence type="ECO:0000313" key="1">
    <source>
        <dbReference type="EMBL" id="SHE87010.1"/>
    </source>
</evidence>
<dbReference type="GO" id="GO:0009295">
    <property type="term" value="C:nucleoid"/>
    <property type="evidence" value="ECO:0007669"/>
    <property type="project" value="InterPro"/>
</dbReference>
<gene>
    <name evidence="1" type="ORF">SAMN02745784_02057</name>
</gene>
<dbReference type="RefSeq" id="WP_072976095.1">
    <property type="nucleotide sequence ID" value="NZ_FQTY01000009.1"/>
</dbReference>
<dbReference type="Proteomes" id="UP000184114">
    <property type="component" value="Unassembled WGS sequence"/>
</dbReference>
<reference evidence="2" key="1">
    <citation type="submission" date="2016-11" db="EMBL/GenBank/DDBJ databases">
        <authorList>
            <person name="Varghese N."/>
            <person name="Submissions S."/>
        </authorList>
    </citation>
    <scope>NUCLEOTIDE SEQUENCE [LARGE SCALE GENOMIC DNA]</scope>
    <source>
        <strain evidence="2">DSM 18095</strain>
    </source>
</reference>
<dbReference type="GeneID" id="90994058"/>
<proteinExistence type="predicted"/>
<protein>
    <recommendedName>
        <fullName evidence="3">Nucleoid-associated protein</fullName>
    </recommendedName>
</protein>
<dbReference type="InterPro" id="IPR007358">
    <property type="entry name" value="Nucleoid_associated_NdpA"/>
</dbReference>
<accession>A0A1M4X0N0</accession>
<evidence type="ECO:0008006" key="3">
    <source>
        <dbReference type="Google" id="ProtNLM"/>
    </source>
</evidence>
<keyword evidence="2" id="KW-1185">Reference proteome</keyword>
<dbReference type="EMBL" id="FQTY01000009">
    <property type="protein sequence ID" value="SHE87010.1"/>
    <property type="molecule type" value="Genomic_DNA"/>
</dbReference>
<name>A0A1M4X0N0_9FIRM</name>